<sequence length="188" mass="20186">MDSVGSPITDALDGYEARDPAEAADVRRVRDLAGTAPDPWLRTTPLHATASALIVHPPSGRVLMRWHPGMRSWLLVGGHGDPGESDPLAVVLREGAEETALPDLVPWPDASLVHVAVVPVPARGGEPAHEHADLRFVLATARPDAARPENPDAVLRWLTPAEAVESTTLANVRDTLRRVELLLTDSAR</sequence>
<organism evidence="2 3">
    <name type="scientific">Streptomyces liangshanensis</name>
    <dbReference type="NCBI Taxonomy" id="2717324"/>
    <lineage>
        <taxon>Bacteria</taxon>
        <taxon>Bacillati</taxon>
        <taxon>Actinomycetota</taxon>
        <taxon>Actinomycetes</taxon>
        <taxon>Kitasatosporales</taxon>
        <taxon>Streptomycetaceae</taxon>
        <taxon>Streptomyces</taxon>
    </lineage>
</organism>
<dbReference type="EMBL" id="CP050177">
    <property type="protein sequence ID" value="QIQ06472.1"/>
    <property type="molecule type" value="Genomic_DNA"/>
</dbReference>
<name>A0A6G9H7E8_9ACTN</name>
<dbReference type="AlphaFoldDB" id="A0A6G9H7E8"/>
<dbReference type="PROSITE" id="PS51462">
    <property type="entry name" value="NUDIX"/>
    <property type="match status" value="1"/>
</dbReference>
<gene>
    <name evidence="2" type="ORF">HA039_32880</name>
</gene>
<feature type="domain" description="Nudix hydrolase" evidence="1">
    <location>
        <begin position="45"/>
        <end position="183"/>
    </location>
</feature>
<evidence type="ECO:0000259" key="1">
    <source>
        <dbReference type="PROSITE" id="PS51462"/>
    </source>
</evidence>
<dbReference type="Proteomes" id="UP000501179">
    <property type="component" value="Chromosome"/>
</dbReference>
<evidence type="ECO:0000313" key="2">
    <source>
        <dbReference type="EMBL" id="QIQ06472.1"/>
    </source>
</evidence>
<reference evidence="2 3" key="1">
    <citation type="submission" date="2020-03" db="EMBL/GenBank/DDBJ databases">
        <title>A novel species.</title>
        <authorList>
            <person name="Gao J."/>
        </authorList>
    </citation>
    <scope>NUCLEOTIDE SEQUENCE [LARGE SCALE GENOMIC DNA]</scope>
    <source>
        <strain evidence="2 3">QMT-12</strain>
    </source>
</reference>
<accession>A0A6G9H7E8</accession>
<evidence type="ECO:0000313" key="3">
    <source>
        <dbReference type="Proteomes" id="UP000501179"/>
    </source>
</evidence>
<proteinExistence type="predicted"/>
<dbReference type="InterPro" id="IPR000086">
    <property type="entry name" value="NUDIX_hydrolase_dom"/>
</dbReference>
<dbReference type="Gene3D" id="3.90.79.10">
    <property type="entry name" value="Nucleoside Triphosphate Pyrophosphohydrolase"/>
    <property type="match status" value="1"/>
</dbReference>
<dbReference type="InterPro" id="IPR015797">
    <property type="entry name" value="NUDIX_hydrolase-like_dom_sf"/>
</dbReference>
<keyword evidence="3" id="KW-1185">Reference proteome</keyword>
<dbReference type="RefSeq" id="WP_167035612.1">
    <property type="nucleotide sequence ID" value="NZ_CP050177.1"/>
</dbReference>
<dbReference type="Pfam" id="PF00293">
    <property type="entry name" value="NUDIX"/>
    <property type="match status" value="1"/>
</dbReference>
<protein>
    <submittedName>
        <fullName evidence="2">NUDIX domain-containing protein</fullName>
    </submittedName>
</protein>
<dbReference type="KEGG" id="slia:HA039_32880"/>
<dbReference type="SUPFAM" id="SSF55811">
    <property type="entry name" value="Nudix"/>
    <property type="match status" value="1"/>
</dbReference>
<dbReference type="CDD" id="cd03674">
    <property type="entry name" value="NUDIX_Hydrolase"/>
    <property type="match status" value="1"/>
</dbReference>